<sequence length="427" mass="44869">MPVRADRPARKFFLDMSGMIPGMPAAVLSTGRWTGRGVDMSDVDPGVARAENVWYRSYPFWDAYFALVLVGTVAATAADGTPPGRKAAAILLLMLLSLAYVAIGRKALRSREERRPGCRVYAAALLLMFVPATVLAPVTSTALAALTPQVYMVYGTARGFVLMVALFSGAIGSAMVASGAGVTLTLVMMLVGIVCSGLLATFIGRLSAQNRERALLIDELDRTRDELAAVSREAGVLAERERLARDIHDTIAQGFTSIVMLVQAAEAEVGSNRHLDLVARTARENLAETRGLVAALAPPALAEGSLVEALRRLAADFALPVDMDVEGEQRPLGAAAEVVLLRVAQEALANVRKHAGARSVWMSLEFGAGEARLTVADDGRGFDPAAVASGFGLRGMRGRVEQVGGGLTVRSGAGEGAVVEAVLPCSA</sequence>
<gene>
    <name evidence="7" type="ORF">F8568_011965</name>
</gene>
<dbReference type="Pfam" id="PF02518">
    <property type="entry name" value="HATPase_c"/>
    <property type="match status" value="1"/>
</dbReference>
<dbReference type="PANTHER" id="PTHR24421:SF62">
    <property type="entry name" value="SENSORY TRANSDUCTION HISTIDINE KINASE"/>
    <property type="match status" value="1"/>
</dbReference>
<dbReference type="PANTHER" id="PTHR24421">
    <property type="entry name" value="NITRATE/NITRITE SENSOR PROTEIN NARX-RELATED"/>
    <property type="match status" value="1"/>
</dbReference>
<feature type="domain" description="Histidine kinase" evidence="6">
    <location>
        <begin position="340"/>
        <end position="427"/>
    </location>
</feature>
<proteinExistence type="predicted"/>
<feature type="transmembrane region" description="Helical" evidence="5">
    <location>
        <begin position="87"/>
        <end position="108"/>
    </location>
</feature>
<reference evidence="7" key="1">
    <citation type="submission" date="2019-12" db="EMBL/GenBank/DDBJ databases">
        <title>Actinomadura physcomitrii sp. nov., a novel actinomycete isolated from moss [Physcomitrium sphaericum (Ludw) Fuernr].</title>
        <authorList>
            <person name="Zhuang X."/>
        </authorList>
    </citation>
    <scope>NUCLEOTIDE SEQUENCE [LARGE SCALE GENOMIC DNA]</scope>
    <source>
        <strain evidence="7">LD22</strain>
    </source>
</reference>
<dbReference type="PROSITE" id="PS50109">
    <property type="entry name" value="HIS_KIN"/>
    <property type="match status" value="1"/>
</dbReference>
<protein>
    <submittedName>
        <fullName evidence="7">Sensor histidine kinase</fullName>
    </submittedName>
</protein>
<dbReference type="AlphaFoldDB" id="A0A6I4MBA7"/>
<evidence type="ECO:0000256" key="1">
    <source>
        <dbReference type="ARBA" id="ARBA00022679"/>
    </source>
</evidence>
<dbReference type="InterPro" id="IPR036890">
    <property type="entry name" value="HATPase_C_sf"/>
</dbReference>
<evidence type="ECO:0000259" key="6">
    <source>
        <dbReference type="PROSITE" id="PS50109"/>
    </source>
</evidence>
<evidence type="ECO:0000313" key="8">
    <source>
        <dbReference type="Proteomes" id="UP000462055"/>
    </source>
</evidence>
<keyword evidence="5" id="KW-0812">Transmembrane</keyword>
<dbReference type="GO" id="GO:0016020">
    <property type="term" value="C:membrane"/>
    <property type="evidence" value="ECO:0007669"/>
    <property type="project" value="InterPro"/>
</dbReference>
<evidence type="ECO:0000256" key="2">
    <source>
        <dbReference type="ARBA" id="ARBA00022777"/>
    </source>
</evidence>
<dbReference type="Pfam" id="PF07730">
    <property type="entry name" value="HisKA_3"/>
    <property type="match status" value="1"/>
</dbReference>
<feature type="transmembrane region" description="Helical" evidence="5">
    <location>
        <begin position="183"/>
        <end position="203"/>
    </location>
</feature>
<dbReference type="SMART" id="SM00387">
    <property type="entry name" value="HATPase_c"/>
    <property type="match status" value="1"/>
</dbReference>
<organism evidence="7 8">
    <name type="scientific">Actinomadura physcomitrii</name>
    <dbReference type="NCBI Taxonomy" id="2650748"/>
    <lineage>
        <taxon>Bacteria</taxon>
        <taxon>Bacillati</taxon>
        <taxon>Actinomycetota</taxon>
        <taxon>Actinomycetes</taxon>
        <taxon>Streptosporangiales</taxon>
        <taxon>Thermomonosporaceae</taxon>
        <taxon>Actinomadura</taxon>
    </lineage>
</organism>
<keyword evidence="4" id="KW-0175">Coiled coil</keyword>
<dbReference type="InterPro" id="IPR050482">
    <property type="entry name" value="Sensor_HK_TwoCompSys"/>
</dbReference>
<dbReference type="CDD" id="cd16917">
    <property type="entry name" value="HATPase_UhpB-NarQ-NarX-like"/>
    <property type="match status" value="1"/>
</dbReference>
<evidence type="ECO:0000256" key="4">
    <source>
        <dbReference type="SAM" id="Coils"/>
    </source>
</evidence>
<dbReference type="GO" id="GO:0000155">
    <property type="term" value="F:phosphorelay sensor kinase activity"/>
    <property type="evidence" value="ECO:0007669"/>
    <property type="project" value="InterPro"/>
</dbReference>
<keyword evidence="1" id="KW-0808">Transferase</keyword>
<keyword evidence="3" id="KW-0902">Two-component regulatory system</keyword>
<accession>A0A6I4MBA7</accession>
<dbReference type="Gene3D" id="1.20.5.1930">
    <property type="match status" value="1"/>
</dbReference>
<dbReference type="EMBL" id="WBMS02000008">
    <property type="protein sequence ID" value="MWA01081.1"/>
    <property type="molecule type" value="Genomic_DNA"/>
</dbReference>
<dbReference type="InterPro" id="IPR011712">
    <property type="entry name" value="Sig_transdc_His_kin_sub3_dim/P"/>
</dbReference>
<feature type="transmembrane region" description="Helical" evidence="5">
    <location>
        <begin position="120"/>
        <end position="147"/>
    </location>
</feature>
<evidence type="ECO:0000256" key="5">
    <source>
        <dbReference type="SAM" id="Phobius"/>
    </source>
</evidence>
<keyword evidence="5" id="KW-0472">Membrane</keyword>
<dbReference type="Gene3D" id="3.30.565.10">
    <property type="entry name" value="Histidine kinase-like ATPase, C-terminal domain"/>
    <property type="match status" value="1"/>
</dbReference>
<keyword evidence="8" id="KW-1185">Reference proteome</keyword>
<dbReference type="SUPFAM" id="SSF55874">
    <property type="entry name" value="ATPase domain of HSP90 chaperone/DNA topoisomerase II/histidine kinase"/>
    <property type="match status" value="1"/>
</dbReference>
<keyword evidence="2 7" id="KW-0418">Kinase</keyword>
<comment type="caution">
    <text evidence="7">The sequence shown here is derived from an EMBL/GenBank/DDBJ whole genome shotgun (WGS) entry which is preliminary data.</text>
</comment>
<name>A0A6I4MBA7_9ACTN</name>
<feature type="coiled-coil region" evidence="4">
    <location>
        <begin position="206"/>
        <end position="233"/>
    </location>
</feature>
<dbReference type="PIRSF" id="PIRSF037434">
    <property type="entry name" value="STHK_ChrS"/>
    <property type="match status" value="1"/>
</dbReference>
<dbReference type="InterPro" id="IPR003594">
    <property type="entry name" value="HATPase_dom"/>
</dbReference>
<dbReference type="InterPro" id="IPR005467">
    <property type="entry name" value="His_kinase_dom"/>
</dbReference>
<feature type="transmembrane region" description="Helical" evidence="5">
    <location>
        <begin position="53"/>
        <end position="75"/>
    </location>
</feature>
<feature type="transmembrane region" description="Helical" evidence="5">
    <location>
        <begin position="159"/>
        <end position="177"/>
    </location>
</feature>
<keyword evidence="5" id="KW-1133">Transmembrane helix</keyword>
<dbReference type="Proteomes" id="UP000462055">
    <property type="component" value="Unassembled WGS sequence"/>
</dbReference>
<evidence type="ECO:0000256" key="3">
    <source>
        <dbReference type="ARBA" id="ARBA00023012"/>
    </source>
</evidence>
<evidence type="ECO:0000313" key="7">
    <source>
        <dbReference type="EMBL" id="MWA01081.1"/>
    </source>
</evidence>
<dbReference type="InterPro" id="IPR017205">
    <property type="entry name" value="Sig_transdc_His_kinase_ChrS"/>
</dbReference>
<dbReference type="GO" id="GO:0046983">
    <property type="term" value="F:protein dimerization activity"/>
    <property type="evidence" value="ECO:0007669"/>
    <property type="project" value="InterPro"/>
</dbReference>